<dbReference type="EMBL" id="CP021425">
    <property type="protein sequence ID" value="ARU59110.1"/>
    <property type="molecule type" value="Genomic_DNA"/>
</dbReference>
<dbReference type="SUPFAM" id="SSF53850">
    <property type="entry name" value="Periplasmic binding protein-like II"/>
    <property type="match status" value="1"/>
</dbReference>
<accession>A0A1Y0IFU9</accession>
<dbReference type="Gene3D" id="3.40.190.10">
    <property type="entry name" value="Periplasmic binding protein-like II"/>
    <property type="match status" value="2"/>
</dbReference>
<evidence type="ECO:0000313" key="2">
    <source>
        <dbReference type="EMBL" id="ARU59110.1"/>
    </source>
</evidence>
<gene>
    <name evidence="2" type="ORF">OLMES_5126</name>
</gene>
<name>A0A1Y0IFU9_9GAMM</name>
<feature type="signal peptide" evidence="1">
    <location>
        <begin position="1"/>
        <end position="31"/>
    </location>
</feature>
<keyword evidence="1" id="KW-0732">Signal</keyword>
<evidence type="ECO:0000256" key="1">
    <source>
        <dbReference type="SAM" id="SignalP"/>
    </source>
</evidence>
<protein>
    <submittedName>
        <fullName evidence="2">Amino acid ABC transporter periplasmic protein</fullName>
    </submittedName>
</protein>
<dbReference type="Proteomes" id="UP000196027">
    <property type="component" value="Chromosome"/>
</dbReference>
<proteinExistence type="predicted"/>
<dbReference type="KEGG" id="ome:OLMES_5126"/>
<feature type="chain" id="PRO_5013005288" evidence="1">
    <location>
        <begin position="32"/>
        <end position="277"/>
    </location>
</feature>
<evidence type="ECO:0000313" key="3">
    <source>
        <dbReference type="Proteomes" id="UP000196027"/>
    </source>
</evidence>
<organism evidence="2 3">
    <name type="scientific">Oleiphilus messinensis</name>
    <dbReference type="NCBI Taxonomy" id="141451"/>
    <lineage>
        <taxon>Bacteria</taxon>
        <taxon>Pseudomonadati</taxon>
        <taxon>Pseudomonadota</taxon>
        <taxon>Gammaproteobacteria</taxon>
        <taxon>Oceanospirillales</taxon>
        <taxon>Oleiphilaceae</taxon>
        <taxon>Oleiphilus</taxon>
    </lineage>
</organism>
<dbReference type="AlphaFoldDB" id="A0A1Y0IFU9"/>
<sequence>MIFSARLDRKPGPVACLLIFFSLLLCLGAQARASDDPLRYCYEERHYNPYTLGNDVVPSHSPGILVELVTDAMGRAGRTVEFYRRPWKRCIVDLQDGVADGIFPSIWAPERDRWGLFPKALKQGKLVIDPAFRLWQASYHIYSNVDRIPIWNGQQFSAVPLGIGTPLGYLAAKKLQDDGVFNRHVTDPYNAFHLLELNKLDGFVIDFQIGQRMVAEMNLVKKISHHREPYFNADWYLVFSRQRAQSEPDLPMQVWKQMAKIRAENKQKYLEAYVNMP</sequence>
<keyword evidence="3" id="KW-1185">Reference proteome</keyword>
<reference evidence="2 3" key="1">
    <citation type="submission" date="2017-05" db="EMBL/GenBank/DDBJ databases">
        <title>Genomic insights into alkan degradation activity of Oleiphilus messinensis.</title>
        <authorList>
            <person name="Kozyavkin S.A."/>
            <person name="Slesarev A.I."/>
            <person name="Golyshin P.N."/>
            <person name="Korzhenkov A."/>
            <person name="Golyshina O.N."/>
            <person name="Toshchakov S.V."/>
        </authorList>
    </citation>
    <scope>NUCLEOTIDE SEQUENCE [LARGE SCALE GENOMIC DNA]</scope>
    <source>
        <strain evidence="2 3">ME102</strain>
    </source>
</reference>